<sequence length="103" mass="12001">MNYFDKVIFNDFNFKEYEQNAESQICNVEEELGIKFPEEYRSILKLYNGGSGEGGEHYIDLWSLEDIVDFYEENMADESKDLVVFASDGCGMAYAFKKGYREI</sequence>
<protein>
    <submittedName>
        <fullName evidence="2">SMI1/KNR4 family protein</fullName>
    </submittedName>
</protein>
<dbReference type="InterPro" id="IPR018958">
    <property type="entry name" value="Knr4/Smi1-like_dom"/>
</dbReference>
<dbReference type="Proteomes" id="UP000596739">
    <property type="component" value="Unassembled WGS sequence"/>
</dbReference>
<dbReference type="RefSeq" id="WP_200270641.1">
    <property type="nucleotide sequence ID" value="NZ_JAENHN010000043.1"/>
</dbReference>
<feature type="domain" description="Knr4/Smi1-like" evidence="1">
    <location>
        <begin position="22"/>
        <end position="96"/>
    </location>
</feature>
<proteinExistence type="predicted"/>
<dbReference type="InterPro" id="IPR037883">
    <property type="entry name" value="Knr4/Smi1-like_sf"/>
</dbReference>
<dbReference type="EMBL" id="JAENHN010000043">
    <property type="protein sequence ID" value="MBK1811935.1"/>
    <property type="molecule type" value="Genomic_DNA"/>
</dbReference>
<dbReference type="Gene3D" id="3.40.1580.10">
    <property type="entry name" value="SMI1/KNR4-like"/>
    <property type="match status" value="1"/>
</dbReference>
<reference evidence="3" key="1">
    <citation type="submission" date="2021-01" db="EMBL/GenBank/DDBJ databases">
        <title>Genome public.</title>
        <authorList>
            <person name="Liu C."/>
            <person name="Sun Q."/>
        </authorList>
    </citation>
    <scope>NUCLEOTIDE SEQUENCE [LARGE SCALE GENOMIC DNA]</scope>
    <source>
        <strain evidence="3">YIM B02505</strain>
    </source>
</reference>
<keyword evidence="3" id="KW-1185">Reference proteome</keyword>
<evidence type="ECO:0000313" key="3">
    <source>
        <dbReference type="Proteomes" id="UP000596739"/>
    </source>
</evidence>
<gene>
    <name evidence="2" type="ORF">JHL18_15040</name>
</gene>
<evidence type="ECO:0000313" key="2">
    <source>
        <dbReference type="EMBL" id="MBK1811935.1"/>
    </source>
</evidence>
<name>A0ABS1ER99_9CLOT</name>
<dbReference type="Pfam" id="PF09346">
    <property type="entry name" value="SMI1_KNR4"/>
    <property type="match status" value="1"/>
</dbReference>
<evidence type="ECO:0000259" key="1">
    <source>
        <dbReference type="Pfam" id="PF09346"/>
    </source>
</evidence>
<dbReference type="SUPFAM" id="SSF160631">
    <property type="entry name" value="SMI1/KNR4-like"/>
    <property type="match status" value="1"/>
</dbReference>
<accession>A0ABS1ER99</accession>
<comment type="caution">
    <text evidence="2">The sequence shown here is derived from an EMBL/GenBank/DDBJ whole genome shotgun (WGS) entry which is preliminary data.</text>
</comment>
<organism evidence="2 3">
    <name type="scientific">Clostridium yunnanense</name>
    <dbReference type="NCBI Taxonomy" id="2800325"/>
    <lineage>
        <taxon>Bacteria</taxon>
        <taxon>Bacillati</taxon>
        <taxon>Bacillota</taxon>
        <taxon>Clostridia</taxon>
        <taxon>Eubacteriales</taxon>
        <taxon>Clostridiaceae</taxon>
        <taxon>Clostridium</taxon>
    </lineage>
</organism>